<evidence type="ECO:0000313" key="3">
    <source>
        <dbReference type="EMBL" id="CAG8789672.1"/>
    </source>
</evidence>
<proteinExistence type="predicted"/>
<name>A0A9N9JN71_9GLOM</name>
<accession>A0A9N9JN71</accession>
<dbReference type="Proteomes" id="UP000789759">
    <property type="component" value="Unassembled WGS sequence"/>
</dbReference>
<organism evidence="3 4">
    <name type="scientific">Cetraspora pellucida</name>
    <dbReference type="NCBI Taxonomy" id="1433469"/>
    <lineage>
        <taxon>Eukaryota</taxon>
        <taxon>Fungi</taxon>
        <taxon>Fungi incertae sedis</taxon>
        <taxon>Mucoromycota</taxon>
        <taxon>Glomeromycotina</taxon>
        <taxon>Glomeromycetes</taxon>
        <taxon>Diversisporales</taxon>
        <taxon>Gigasporaceae</taxon>
        <taxon>Cetraspora</taxon>
    </lineage>
</organism>
<dbReference type="Pfam" id="PF04548">
    <property type="entry name" value="AIG1"/>
    <property type="match status" value="1"/>
</dbReference>
<dbReference type="InterPro" id="IPR027417">
    <property type="entry name" value="P-loop_NTPase"/>
</dbReference>
<evidence type="ECO:0000259" key="2">
    <source>
        <dbReference type="Pfam" id="PF04548"/>
    </source>
</evidence>
<dbReference type="EMBL" id="CAJVQA010026657">
    <property type="protein sequence ID" value="CAG8789672.1"/>
    <property type="molecule type" value="Genomic_DNA"/>
</dbReference>
<keyword evidence="1" id="KW-0547">Nucleotide-binding</keyword>
<dbReference type="Gene3D" id="3.40.50.300">
    <property type="entry name" value="P-loop containing nucleotide triphosphate hydrolases"/>
    <property type="match status" value="1"/>
</dbReference>
<feature type="domain" description="AIG1-type G" evidence="2">
    <location>
        <begin position="14"/>
        <end position="136"/>
    </location>
</feature>
<dbReference type="AlphaFoldDB" id="A0A9N9JN71"/>
<reference evidence="3" key="1">
    <citation type="submission" date="2021-06" db="EMBL/GenBank/DDBJ databases">
        <authorList>
            <person name="Kallberg Y."/>
            <person name="Tangrot J."/>
            <person name="Rosling A."/>
        </authorList>
    </citation>
    <scope>NUCLEOTIDE SEQUENCE</scope>
    <source>
        <strain evidence="3">FL966</strain>
    </source>
</reference>
<sequence length="396" mass="44375">MWLKSKLEGHSQCIIAIGKTGNGKSFTGAIFGAQSIKVGNSAQSVTTEVTVYDIGDDNVYVDTPGFDDSNESNDDEIARLIFRALLNKEIHKITTILWFVSTDIRATASFKREANFIELLARDHDGNVWDNTIIVTKGAQIGNGPREAAKEVAKNTYDLKKENCKSANKDDLLVNTSDFAIQLFERLPAKSVYADFPFTSDQLNEYNIFKESEPGRILSKYNTLIKEHPEHPIKVNFRKVKCLNCPEETDPRIAVPECHLDTESFHPEKINSHIYKIISVHPNTLDEYHPGKLTPYHPDSRDFIHTGNPVDSQINWNPIECLIRAVTFGAVNPMISGYWDCCGKQLNSFGLEDVKNSTAAAMDLAKVRDVNTYMTCASIKLVKSLVVKFAITVVKR</sequence>
<dbReference type="SUPFAM" id="SSF52540">
    <property type="entry name" value="P-loop containing nucleoside triphosphate hydrolases"/>
    <property type="match status" value="1"/>
</dbReference>
<evidence type="ECO:0000313" key="4">
    <source>
        <dbReference type="Proteomes" id="UP000789759"/>
    </source>
</evidence>
<dbReference type="InterPro" id="IPR006703">
    <property type="entry name" value="G_AIG1"/>
</dbReference>
<gene>
    <name evidence="3" type="ORF">CPELLU_LOCUS16919</name>
</gene>
<keyword evidence="4" id="KW-1185">Reference proteome</keyword>
<dbReference type="GO" id="GO:0005525">
    <property type="term" value="F:GTP binding"/>
    <property type="evidence" value="ECO:0007669"/>
    <property type="project" value="InterPro"/>
</dbReference>
<comment type="caution">
    <text evidence="3">The sequence shown here is derived from an EMBL/GenBank/DDBJ whole genome shotgun (WGS) entry which is preliminary data.</text>
</comment>
<protein>
    <submittedName>
        <fullName evidence="3">9012_t:CDS:1</fullName>
    </submittedName>
</protein>
<dbReference type="OrthoDB" id="8954335at2759"/>
<evidence type="ECO:0000256" key="1">
    <source>
        <dbReference type="ARBA" id="ARBA00022741"/>
    </source>
</evidence>